<evidence type="ECO:0000313" key="1">
    <source>
        <dbReference type="EMBL" id="ODA33740.1"/>
    </source>
</evidence>
<keyword evidence="2" id="KW-1185">Reference proteome</keyword>
<dbReference type="SUPFAM" id="SSF144064">
    <property type="entry name" value="Heme iron utilization protein-like"/>
    <property type="match status" value="1"/>
</dbReference>
<name>A0A1C3EKH8_9GAMM</name>
<organism evidence="1 2">
    <name type="scientific">Veronia pacifica</name>
    <dbReference type="NCBI Taxonomy" id="1080227"/>
    <lineage>
        <taxon>Bacteria</taxon>
        <taxon>Pseudomonadati</taxon>
        <taxon>Pseudomonadota</taxon>
        <taxon>Gammaproteobacteria</taxon>
        <taxon>Vibrionales</taxon>
        <taxon>Vibrionaceae</taxon>
        <taxon>Veronia</taxon>
    </lineage>
</organism>
<evidence type="ECO:0000313" key="2">
    <source>
        <dbReference type="Proteomes" id="UP000094936"/>
    </source>
</evidence>
<proteinExistence type="predicted"/>
<dbReference type="RefSeq" id="WP_068901377.1">
    <property type="nucleotide sequence ID" value="NZ_JBHUIF010000015.1"/>
</dbReference>
<dbReference type="InterPro" id="IPR010413">
    <property type="entry name" value="HutX-like"/>
</dbReference>
<dbReference type="Proteomes" id="UP000094936">
    <property type="component" value="Unassembled WGS sequence"/>
</dbReference>
<dbReference type="STRING" id="1080227.A8L45_08880"/>
<dbReference type="OrthoDB" id="8781266at2"/>
<dbReference type="EMBL" id="LYBM01000013">
    <property type="protein sequence ID" value="ODA33740.1"/>
    <property type="molecule type" value="Genomic_DNA"/>
</dbReference>
<reference evidence="1 2" key="1">
    <citation type="submission" date="2016-05" db="EMBL/GenBank/DDBJ databases">
        <title>Genomic Taxonomy of the Vibrionaceae.</title>
        <authorList>
            <person name="Gomez-Gil B."/>
            <person name="Enciso-Ibarra J."/>
        </authorList>
    </citation>
    <scope>NUCLEOTIDE SEQUENCE [LARGE SCALE GENOMIC DNA]</scope>
    <source>
        <strain evidence="1 2">CAIM 1920</strain>
    </source>
</reference>
<dbReference type="Gene3D" id="3.40.1570.10">
    <property type="entry name" value="HemS/ChuS/ChuX like domains"/>
    <property type="match status" value="1"/>
</dbReference>
<dbReference type="CDD" id="cd16829">
    <property type="entry name" value="ChuX_HutX-like"/>
    <property type="match status" value="1"/>
</dbReference>
<dbReference type="AlphaFoldDB" id="A0A1C3EKH8"/>
<sequence>MQAVDISLQTHQMVAEYLEKDQDTPVSMMADSLGKTEGEITLALPKNLVKVASAEHAQAILESLPDWGKVTTIVHSFGSIFEAKASFPKGKAAHGFYNLMGKEGELHGHLRLDLVRYIAFVSKPFRGMESHYIAFFTEDLGCMFKVYLGRDKKRQLIEGQVEKYEALKEEFGQ</sequence>
<dbReference type="PIRSF" id="PIRSF030840">
    <property type="entry name" value="DUF1008"/>
    <property type="match status" value="1"/>
</dbReference>
<comment type="caution">
    <text evidence="1">The sequence shown here is derived from an EMBL/GenBank/DDBJ whole genome shotgun (WGS) entry which is preliminary data.</text>
</comment>
<dbReference type="NCBIfam" id="TIGR04108">
    <property type="entry name" value="HutX"/>
    <property type="match status" value="1"/>
</dbReference>
<dbReference type="Pfam" id="PF06228">
    <property type="entry name" value="ChuX_HutX"/>
    <property type="match status" value="1"/>
</dbReference>
<gene>
    <name evidence="1" type="ORF">A8L45_08880</name>
</gene>
<accession>A0A1C3EKH8</accession>
<protein>
    <submittedName>
        <fullName evidence="1">HuvX protein</fullName>
    </submittedName>
</protein>
<dbReference type="InterPro" id="IPR053733">
    <property type="entry name" value="Heme_Transport_Util_sf"/>
</dbReference>